<dbReference type="KEGG" id="halg:HUG10_20300"/>
<evidence type="ECO:0000256" key="2">
    <source>
        <dbReference type="ARBA" id="ARBA00022448"/>
    </source>
</evidence>
<gene>
    <name evidence="6" type="ORF">HUG10_20300</name>
</gene>
<evidence type="ECO:0000256" key="3">
    <source>
        <dbReference type="ARBA" id="ARBA00022729"/>
    </source>
</evidence>
<feature type="compositionally biased region" description="Gly residues" evidence="4">
    <location>
        <begin position="44"/>
        <end position="58"/>
    </location>
</feature>
<feature type="domain" description="Solute-binding protein family 5" evidence="5">
    <location>
        <begin position="108"/>
        <end position="505"/>
    </location>
</feature>
<feature type="region of interest" description="Disordered" evidence="4">
    <location>
        <begin position="43"/>
        <end position="63"/>
    </location>
</feature>
<sequence>MVKRSRRNDSHKHEAKRRQILKSVGALGTAGVAGLAGCSSDGSNTGGNGSNGGGGGNGDSASLRMYMDEAKPDEINFNPWNGGTDDMHRTLVFDYAAGYHQQEDEWYNVLVEDWEWPSTIKEGETLQIHIFDDFTWHDGTSYKAKDFVGNLQLLEFFDDPLWDFISKAEATGEKTVELSLAKKANQLLVEEALFGGRRWMYRDDIFRENLEALKNAGGDDERQGAMNDLTQKRFTGRQMVEQGLGCGPLKYKGSDATRLILEVYEDYSNPHITADDLEFDQVVMLPIDTPEQRWQKLMNKEADVAQNASITSKQIEQLDNNDNDWVDWIVQQRHTGRAITWNTRRKPLDNRKVRWALANAIDRELMVKGEAYGEFMLEAADVPCGMSNFLTDKWLGDRKEDYLTFGKTGNRDEATKLLEGEGFTKGEEWWKRPNGKTFEISVKSPPYFAGRSQALKQTLESFGVKVKIYNEESTTYEGQSVPNHEYDALHWWQGQVTPIPYNGYSLNMVEEAHLTAWPMNWDDESSENEYKLEVPPIGEPNGKKSVVDVNQVLSDLSEATSEEEQRPLLQKLAWVYNWNQDKTYDVVRNQASPYTTDEWEWPQPSGDRGLSKDEYGVDQNPWMRVGNIQIWPIRAGYPKIKG</sequence>
<dbReference type="SUPFAM" id="SSF53850">
    <property type="entry name" value="Periplasmic binding protein-like II"/>
    <property type="match status" value="1"/>
</dbReference>
<dbReference type="Pfam" id="PF00496">
    <property type="entry name" value="SBP_bac_5"/>
    <property type="match status" value="1"/>
</dbReference>
<dbReference type="OrthoDB" id="37176at2157"/>
<dbReference type="PANTHER" id="PTHR30290">
    <property type="entry name" value="PERIPLASMIC BINDING COMPONENT OF ABC TRANSPORTER"/>
    <property type="match status" value="1"/>
</dbReference>
<comment type="similarity">
    <text evidence="1">Belongs to the bacterial solute-binding protein 5 family.</text>
</comment>
<evidence type="ECO:0000256" key="4">
    <source>
        <dbReference type="SAM" id="MobiDB-lite"/>
    </source>
</evidence>
<evidence type="ECO:0000313" key="7">
    <source>
        <dbReference type="Proteomes" id="UP000509750"/>
    </source>
</evidence>
<dbReference type="Gene3D" id="3.90.76.10">
    <property type="entry name" value="Dipeptide-binding Protein, Domain 1"/>
    <property type="match status" value="1"/>
</dbReference>
<evidence type="ECO:0000256" key="1">
    <source>
        <dbReference type="ARBA" id="ARBA00005695"/>
    </source>
</evidence>
<keyword evidence="3" id="KW-0732">Signal</keyword>
<dbReference type="GO" id="GO:1904680">
    <property type="term" value="F:peptide transmembrane transporter activity"/>
    <property type="evidence" value="ECO:0007669"/>
    <property type="project" value="TreeGrafter"/>
</dbReference>
<dbReference type="InterPro" id="IPR039424">
    <property type="entry name" value="SBP_5"/>
</dbReference>
<accession>A0A7D5GPP3</accession>
<dbReference type="GeneID" id="56031227"/>
<proteinExistence type="inferred from homology"/>
<reference evidence="6 7" key="1">
    <citation type="submission" date="2020-07" db="EMBL/GenBank/DDBJ databases">
        <title>Gai3-2, isolated from salt lake.</title>
        <authorList>
            <person name="Cui H."/>
            <person name="Shi X."/>
        </authorList>
    </citation>
    <scope>NUCLEOTIDE SEQUENCE [LARGE SCALE GENOMIC DNA]</scope>
    <source>
        <strain evidence="6 7">Gai3-2</strain>
        <plasmid evidence="6 7">unnamed2</plasmid>
    </source>
</reference>
<name>A0A7D5GPP3_9EURY</name>
<keyword evidence="6" id="KW-0614">Plasmid</keyword>
<keyword evidence="7" id="KW-1185">Reference proteome</keyword>
<protein>
    <recommendedName>
        <fullName evidence="5">Solute-binding protein family 5 domain-containing protein</fullName>
    </recommendedName>
</protein>
<dbReference type="Gene3D" id="3.10.105.10">
    <property type="entry name" value="Dipeptide-binding Protein, Domain 3"/>
    <property type="match status" value="1"/>
</dbReference>
<dbReference type="EMBL" id="CP058531">
    <property type="protein sequence ID" value="QLG29944.1"/>
    <property type="molecule type" value="Genomic_DNA"/>
</dbReference>
<dbReference type="InterPro" id="IPR000914">
    <property type="entry name" value="SBP_5_dom"/>
</dbReference>
<organism evidence="6 7">
    <name type="scientific">Halorarum halophilum</name>
    <dbReference type="NCBI Taxonomy" id="2743090"/>
    <lineage>
        <taxon>Archaea</taxon>
        <taxon>Methanobacteriati</taxon>
        <taxon>Methanobacteriota</taxon>
        <taxon>Stenosarchaea group</taxon>
        <taxon>Halobacteria</taxon>
        <taxon>Halobacteriales</taxon>
        <taxon>Haloferacaceae</taxon>
        <taxon>Halorarum</taxon>
    </lineage>
</organism>
<dbReference type="PANTHER" id="PTHR30290:SF9">
    <property type="entry name" value="OLIGOPEPTIDE-BINDING PROTEIN APPA"/>
    <property type="match status" value="1"/>
</dbReference>
<dbReference type="Gene3D" id="3.40.190.10">
    <property type="entry name" value="Periplasmic binding protein-like II"/>
    <property type="match status" value="1"/>
</dbReference>
<dbReference type="Proteomes" id="UP000509750">
    <property type="component" value="Plasmid unnamed2"/>
</dbReference>
<evidence type="ECO:0000313" key="6">
    <source>
        <dbReference type="EMBL" id="QLG29944.1"/>
    </source>
</evidence>
<evidence type="ECO:0000259" key="5">
    <source>
        <dbReference type="Pfam" id="PF00496"/>
    </source>
</evidence>
<dbReference type="GO" id="GO:0015833">
    <property type="term" value="P:peptide transport"/>
    <property type="evidence" value="ECO:0007669"/>
    <property type="project" value="TreeGrafter"/>
</dbReference>
<dbReference type="AlphaFoldDB" id="A0A7D5GPP3"/>
<dbReference type="RefSeq" id="WP_179171518.1">
    <property type="nucleotide sequence ID" value="NZ_CP058531.1"/>
</dbReference>
<keyword evidence="2" id="KW-0813">Transport</keyword>
<geneLocation type="plasmid" evidence="6 7">
    <name>unnamed2</name>
</geneLocation>